<keyword evidence="4" id="KW-0732">Signal</keyword>
<dbReference type="SUPFAM" id="SSF54373">
    <property type="entry name" value="FAD-linked reductases, C-terminal domain"/>
    <property type="match status" value="1"/>
</dbReference>
<feature type="chain" id="PRO_5040207751" evidence="4">
    <location>
        <begin position="20"/>
        <end position="1289"/>
    </location>
</feature>
<proteinExistence type="inferred from homology"/>
<evidence type="ECO:0000259" key="5">
    <source>
        <dbReference type="PROSITE" id="PS00624"/>
    </source>
</evidence>
<evidence type="ECO:0000256" key="4">
    <source>
        <dbReference type="SAM" id="SignalP"/>
    </source>
</evidence>
<keyword evidence="7" id="KW-1185">Reference proteome</keyword>
<reference evidence="6" key="1">
    <citation type="submission" date="2019-01" db="EMBL/GenBank/DDBJ databases">
        <title>Colletotrichum abscissum LGMF1257.</title>
        <authorList>
            <person name="Baroncelli R."/>
        </authorList>
    </citation>
    <scope>NUCLEOTIDE SEQUENCE</scope>
    <source>
        <strain evidence="6">Ca142</strain>
    </source>
</reference>
<dbReference type="Pfam" id="PF05199">
    <property type="entry name" value="GMC_oxred_C"/>
    <property type="match status" value="1"/>
</dbReference>
<feature type="compositionally biased region" description="Polar residues" evidence="2">
    <location>
        <begin position="1137"/>
        <end position="1153"/>
    </location>
</feature>
<feature type="region of interest" description="Disordered" evidence="2">
    <location>
        <begin position="299"/>
        <end position="374"/>
    </location>
</feature>
<evidence type="ECO:0000256" key="2">
    <source>
        <dbReference type="SAM" id="MobiDB-lite"/>
    </source>
</evidence>
<dbReference type="InterPro" id="IPR012132">
    <property type="entry name" value="GMC_OxRdtase"/>
</dbReference>
<evidence type="ECO:0000313" key="6">
    <source>
        <dbReference type="EMBL" id="KAI3558788.1"/>
    </source>
</evidence>
<accession>A0A9P9XRQ8</accession>
<comment type="similarity">
    <text evidence="1">Belongs to the GMC oxidoreductase family.</text>
</comment>
<keyword evidence="3" id="KW-1133">Transmembrane helix</keyword>
<feature type="transmembrane region" description="Helical" evidence="3">
    <location>
        <begin position="386"/>
        <end position="408"/>
    </location>
</feature>
<name>A0A9P9XRQ8_9PEZI</name>
<evidence type="ECO:0000256" key="1">
    <source>
        <dbReference type="ARBA" id="ARBA00010790"/>
    </source>
</evidence>
<dbReference type="GO" id="GO:0050660">
    <property type="term" value="F:flavin adenine dinucleotide binding"/>
    <property type="evidence" value="ECO:0007669"/>
    <property type="project" value="InterPro"/>
</dbReference>
<dbReference type="InterPro" id="IPR000172">
    <property type="entry name" value="GMC_OxRdtase_N"/>
</dbReference>
<dbReference type="GO" id="GO:0044550">
    <property type="term" value="P:secondary metabolite biosynthetic process"/>
    <property type="evidence" value="ECO:0007669"/>
    <property type="project" value="TreeGrafter"/>
</dbReference>
<dbReference type="Gene3D" id="3.50.50.60">
    <property type="entry name" value="FAD/NAD(P)-binding domain"/>
    <property type="match status" value="1"/>
</dbReference>
<dbReference type="PANTHER" id="PTHR11552:SF115">
    <property type="entry name" value="DEHYDROGENASE XPTC-RELATED"/>
    <property type="match status" value="1"/>
</dbReference>
<dbReference type="PROSITE" id="PS00624">
    <property type="entry name" value="GMC_OXRED_2"/>
    <property type="match status" value="1"/>
</dbReference>
<dbReference type="InterPro" id="IPR036188">
    <property type="entry name" value="FAD/NAD-bd_sf"/>
</dbReference>
<gene>
    <name evidence="6" type="ORF">CABS02_00828</name>
</gene>
<dbReference type="EMBL" id="SDAQ01000002">
    <property type="protein sequence ID" value="KAI3558788.1"/>
    <property type="molecule type" value="Genomic_DNA"/>
</dbReference>
<evidence type="ECO:0000313" key="7">
    <source>
        <dbReference type="Proteomes" id="UP001056436"/>
    </source>
</evidence>
<feature type="signal peptide" evidence="4">
    <location>
        <begin position="1"/>
        <end position="19"/>
    </location>
</feature>
<feature type="region of interest" description="Disordered" evidence="2">
    <location>
        <begin position="441"/>
        <end position="469"/>
    </location>
</feature>
<feature type="domain" description="Glucose-methanol-choline oxidoreductase N-terminal" evidence="5">
    <location>
        <begin position="946"/>
        <end position="960"/>
    </location>
</feature>
<feature type="region of interest" description="Disordered" evidence="2">
    <location>
        <begin position="1137"/>
        <end position="1161"/>
    </location>
</feature>
<dbReference type="InterPro" id="IPR007867">
    <property type="entry name" value="GMC_OxRtase_C"/>
</dbReference>
<feature type="region of interest" description="Disordered" evidence="2">
    <location>
        <begin position="244"/>
        <end position="269"/>
    </location>
</feature>
<protein>
    <submittedName>
        <fullName evidence="6">GMC oxidoreductase</fullName>
    </submittedName>
</protein>
<feature type="compositionally biased region" description="Low complexity" evidence="2">
    <location>
        <begin position="322"/>
        <end position="374"/>
    </location>
</feature>
<sequence length="1289" mass="138503">MAKLRGFMIFLLISTIADANLATFCHSAVEPSLTSFSDDGYLQTLATTRAPQEPESAPAGKILLEEKASQKQDDIALHQMWARQNLTPPVEATIQVTTVTVVRTVTVELASRTEVIWAPLQQTLTFINPTLVFETNIVTASQPRNIAVRDAADAIASDQTAISEISSTDTHYLEGAGFSSHPAPVRRQTPASINRVSVVTIEITTTIVASGTIVRTVTIFEPIFVSVTKTPTLTSTIFTTTTLPIEDGGSSSPAIAPSPPASHKVISSDGAQQTASFIDLKSSSVTATTPKALEPTELSVVSNTIGAPESSRIRSESDTPRSTFTSSSVLPSPSPVTNDGNSARVGPSASSSPSMRSTSTTAVPPFTETLLPPTERTARPSLSPGVIAGVAVGATFALTALILLFLCIRRQRSKRRRHLELNEDDRYMTSAIAATAMMNRPTSNAPAYDRPCHMPRTEGSSGKSSEEEQVRIVIQPVPKKRSMSSVLSAIPKVWPRPPGYTGKAYSFSAGGSGETTPREPVGWSVESEIVESSPVALSKMGLFRSPMQILPAMQSEIIPQSVQPPSPYHYSVVTELSTLHPVAYSEALPTDSYVALQNTVGMLHWHITGAGFLNKQGEQMFIQSLLDCTKELASTYLNSPPISSTTGPSMASKLVIGLLLATASVLGQHTEQVERTFDSIAEQYDFIVVGGGTSGLVVANRLSEDPEKTVLVVEYGDFANTINVTVPYFATYDQSARLYNVTSVPQTHLGNRTSRLRIGAVVGGGSTVNGMAWDRGSEADYDAWEALGNPGWGWATLFKYFQKSSTFAPPVGEYVEEYGYEWSENAYGDGPIQVGFPSWQWPESALMAQAWAQDIKVHTLKDGAAGDNVGIAWLPQNSGGPNATRSTAETAYFNPVSARENLHLLIRHYGAAIRFEGNTTTGIVIGSRDGSETKFVESRNVVLAAGAVHTPQLLQLSGIGPQKLLKSLDIEVVVDLPGVGANFQDHPSIFMVYDCKLNSHFRTPVRKLMSHYKVANDTSINPTLMNNETFYNESWAEYEANRTGPHTHAWGNRVVFTSLQDLDPDNYQAIADAVTTQDPLQYLPEVYAENPALLEGFNRQREILSQRFRNPKAGVMEFTWGGAETVPVALQKPLSRGTITINSTNPDPGSSTPGAGGTQVDFNTLSNPIDTLLLLRAVAKARAFMASPSVETLAAVEILPGPGVTSDAEIETLMRESWLSSSLDHPVGTAAMMPRDLGGVVDSGLSVYGVEGLWVVDASVMPMLPAAHTQATVYAVAEYAADLIKGVGK</sequence>
<organism evidence="6 7">
    <name type="scientific">Colletotrichum abscissum</name>
    <dbReference type="NCBI Taxonomy" id="1671311"/>
    <lineage>
        <taxon>Eukaryota</taxon>
        <taxon>Fungi</taxon>
        <taxon>Dikarya</taxon>
        <taxon>Ascomycota</taxon>
        <taxon>Pezizomycotina</taxon>
        <taxon>Sordariomycetes</taxon>
        <taxon>Hypocreomycetidae</taxon>
        <taxon>Glomerellales</taxon>
        <taxon>Glomerellaceae</taxon>
        <taxon>Colletotrichum</taxon>
        <taxon>Colletotrichum acutatum species complex</taxon>
    </lineage>
</organism>
<dbReference type="GO" id="GO:0016614">
    <property type="term" value="F:oxidoreductase activity, acting on CH-OH group of donors"/>
    <property type="evidence" value="ECO:0007669"/>
    <property type="project" value="InterPro"/>
</dbReference>
<dbReference type="SUPFAM" id="SSF51905">
    <property type="entry name" value="FAD/NAD(P)-binding domain"/>
    <property type="match status" value="1"/>
</dbReference>
<keyword evidence="3" id="KW-0812">Transmembrane</keyword>
<comment type="caution">
    <text evidence="6">The sequence shown here is derived from an EMBL/GenBank/DDBJ whole genome shotgun (WGS) entry which is preliminary data.</text>
</comment>
<dbReference type="Proteomes" id="UP001056436">
    <property type="component" value="Unassembled WGS sequence"/>
</dbReference>
<dbReference type="OrthoDB" id="269227at2759"/>
<dbReference type="Gene3D" id="3.30.560.10">
    <property type="entry name" value="Glucose Oxidase, domain 3"/>
    <property type="match status" value="1"/>
</dbReference>
<dbReference type="PANTHER" id="PTHR11552">
    <property type="entry name" value="GLUCOSE-METHANOL-CHOLINE GMC OXIDOREDUCTASE"/>
    <property type="match status" value="1"/>
</dbReference>
<keyword evidence="3" id="KW-0472">Membrane</keyword>
<evidence type="ECO:0000256" key="3">
    <source>
        <dbReference type="SAM" id="Phobius"/>
    </source>
</evidence>
<dbReference type="Pfam" id="PF00732">
    <property type="entry name" value="GMC_oxred_N"/>
    <property type="match status" value="1"/>
</dbReference>